<evidence type="ECO:0000256" key="1">
    <source>
        <dbReference type="SAM" id="MobiDB-lite"/>
    </source>
</evidence>
<dbReference type="AlphaFoldDB" id="A0A7C9N7R4"/>
<proteinExistence type="predicted"/>
<name>A0A7C9N7R4_9BACT</name>
<organism evidence="2 3">
    <name type="scientific">Solidesulfovibrio aerotolerans</name>
    <dbReference type="NCBI Taxonomy" id="295255"/>
    <lineage>
        <taxon>Bacteria</taxon>
        <taxon>Pseudomonadati</taxon>
        <taxon>Thermodesulfobacteriota</taxon>
        <taxon>Desulfovibrionia</taxon>
        <taxon>Desulfovibrionales</taxon>
        <taxon>Desulfovibrionaceae</taxon>
        <taxon>Solidesulfovibrio</taxon>
    </lineage>
</organism>
<dbReference type="RefSeq" id="WP_160964269.1">
    <property type="nucleotide sequence ID" value="NZ_WVUD01000097.1"/>
</dbReference>
<evidence type="ECO:0000313" key="3">
    <source>
        <dbReference type="Proteomes" id="UP000482487"/>
    </source>
</evidence>
<sequence>MKRRPWSSDHEETAKPPFLAKPRRPRFGLDAALEEWGVFKAAGMLAQWRERWRHILKR</sequence>
<keyword evidence="3" id="KW-1185">Reference proteome</keyword>
<reference evidence="2 3" key="1">
    <citation type="submission" date="2020-01" db="EMBL/GenBank/DDBJ databases">
        <title>Genome sequence of Desulfovibrio aerotolerans DSM 16695(T).</title>
        <authorList>
            <person name="Karnachuk O."/>
            <person name="Avakyan M."/>
            <person name="Mardanov A."/>
            <person name="Kadnikov V."/>
            <person name="Ravin N."/>
        </authorList>
    </citation>
    <scope>NUCLEOTIDE SEQUENCE [LARGE SCALE GENOMIC DNA]</scope>
    <source>
        <strain evidence="2 3">DSM 16695</strain>
    </source>
</reference>
<gene>
    <name evidence="2" type="ORF">GTA51_20125</name>
</gene>
<protein>
    <submittedName>
        <fullName evidence="2">Uncharacterized protein</fullName>
    </submittedName>
</protein>
<feature type="compositionally biased region" description="Basic and acidic residues" evidence="1">
    <location>
        <begin position="1"/>
        <end position="14"/>
    </location>
</feature>
<dbReference type="Proteomes" id="UP000482487">
    <property type="component" value="Unassembled WGS sequence"/>
</dbReference>
<dbReference type="EMBL" id="WVUD01000097">
    <property type="protein sequence ID" value="MYL85395.1"/>
    <property type="molecule type" value="Genomic_DNA"/>
</dbReference>
<comment type="caution">
    <text evidence="2">The sequence shown here is derived from an EMBL/GenBank/DDBJ whole genome shotgun (WGS) entry which is preliminary data.</text>
</comment>
<evidence type="ECO:0000313" key="2">
    <source>
        <dbReference type="EMBL" id="MYL85395.1"/>
    </source>
</evidence>
<feature type="region of interest" description="Disordered" evidence="1">
    <location>
        <begin position="1"/>
        <end position="22"/>
    </location>
</feature>
<accession>A0A7C9N7R4</accession>